<name>A0A4S4LDB8_9AGAM</name>
<dbReference type="Proteomes" id="UP000310158">
    <property type="component" value="Unassembled WGS sequence"/>
</dbReference>
<gene>
    <name evidence="2" type="ORF">EW146_g8639</name>
</gene>
<comment type="caution">
    <text evidence="2">The sequence shown here is derived from an EMBL/GenBank/DDBJ whole genome shotgun (WGS) entry which is preliminary data.</text>
</comment>
<feature type="compositionally biased region" description="Basic and acidic residues" evidence="1">
    <location>
        <begin position="170"/>
        <end position="180"/>
    </location>
</feature>
<evidence type="ECO:0000313" key="3">
    <source>
        <dbReference type="Proteomes" id="UP000310158"/>
    </source>
</evidence>
<feature type="region of interest" description="Disordered" evidence="1">
    <location>
        <begin position="71"/>
        <end position="93"/>
    </location>
</feature>
<evidence type="ECO:0000256" key="1">
    <source>
        <dbReference type="SAM" id="MobiDB-lite"/>
    </source>
</evidence>
<sequence>KSSHQYLGTLAADWLRHEALGGPLRLAHRCVEWDGWEEGLVESILGPAEQEDEWVREALAEAECGARAGRRATMTASRGGGFESDSEEEEEGCGVIASVDDILKPNGVRRKRRRGVAHVTAEEKEKEKLLASTGDVCGGRGGELGRRLEALLTVNGNGDGSVKRGSQWEAGDKEYEAEAE</sequence>
<evidence type="ECO:0000313" key="2">
    <source>
        <dbReference type="EMBL" id="THH09625.1"/>
    </source>
</evidence>
<reference evidence="2 3" key="1">
    <citation type="submission" date="2019-02" db="EMBL/GenBank/DDBJ databases">
        <title>Genome sequencing of the rare red list fungi Bondarzewia mesenterica.</title>
        <authorList>
            <person name="Buettner E."/>
            <person name="Kellner H."/>
        </authorList>
    </citation>
    <scope>NUCLEOTIDE SEQUENCE [LARGE SCALE GENOMIC DNA]</scope>
    <source>
        <strain evidence="2 3">DSM 108281</strain>
    </source>
</reference>
<organism evidence="2 3">
    <name type="scientific">Bondarzewia mesenterica</name>
    <dbReference type="NCBI Taxonomy" id="1095465"/>
    <lineage>
        <taxon>Eukaryota</taxon>
        <taxon>Fungi</taxon>
        <taxon>Dikarya</taxon>
        <taxon>Basidiomycota</taxon>
        <taxon>Agaricomycotina</taxon>
        <taxon>Agaricomycetes</taxon>
        <taxon>Russulales</taxon>
        <taxon>Bondarzewiaceae</taxon>
        <taxon>Bondarzewia</taxon>
    </lineage>
</organism>
<dbReference type="EMBL" id="SGPL01000618">
    <property type="protein sequence ID" value="THH09625.1"/>
    <property type="molecule type" value="Genomic_DNA"/>
</dbReference>
<feature type="region of interest" description="Disordered" evidence="1">
    <location>
        <begin position="155"/>
        <end position="180"/>
    </location>
</feature>
<dbReference type="OrthoDB" id="3067672at2759"/>
<protein>
    <submittedName>
        <fullName evidence="2">Uncharacterized protein</fullName>
    </submittedName>
</protein>
<proteinExistence type="predicted"/>
<dbReference type="AlphaFoldDB" id="A0A4S4LDB8"/>
<feature type="non-terminal residue" evidence="2">
    <location>
        <position position="1"/>
    </location>
</feature>
<accession>A0A4S4LDB8</accession>
<keyword evidence="3" id="KW-1185">Reference proteome</keyword>